<comment type="similarity">
    <text evidence="1">Belongs to the diaminopimelate epimerase family.</text>
</comment>
<dbReference type="SUPFAM" id="SSF54506">
    <property type="entry name" value="Diaminopimelate epimerase-like"/>
    <property type="match status" value="2"/>
</dbReference>
<dbReference type="Pfam" id="PF01678">
    <property type="entry name" value="DAP_epimerase"/>
    <property type="match status" value="1"/>
</dbReference>
<keyword evidence="2" id="KW-0413">Isomerase</keyword>
<name>A0A1U9ZWP8_9ACTN</name>
<protein>
    <recommendedName>
        <fullName evidence="5">Diaminopimelate epimerase</fullName>
    </recommendedName>
</protein>
<evidence type="ECO:0000313" key="4">
    <source>
        <dbReference type="Proteomes" id="UP000190797"/>
    </source>
</evidence>
<dbReference type="PANTHER" id="PTHR31689:SF0">
    <property type="entry name" value="DIAMINOPIMELATE EPIMERASE"/>
    <property type="match status" value="1"/>
</dbReference>
<evidence type="ECO:0000313" key="3">
    <source>
        <dbReference type="EMBL" id="AQZ62378.1"/>
    </source>
</evidence>
<dbReference type="GO" id="GO:0005829">
    <property type="term" value="C:cytosol"/>
    <property type="evidence" value="ECO:0007669"/>
    <property type="project" value="TreeGrafter"/>
</dbReference>
<proteinExistence type="inferred from homology"/>
<gene>
    <name evidence="3" type="ORF">BKM31_13705</name>
</gene>
<dbReference type="GO" id="GO:0009089">
    <property type="term" value="P:lysine biosynthetic process via diaminopimelate"/>
    <property type="evidence" value="ECO:0007669"/>
    <property type="project" value="InterPro"/>
</dbReference>
<dbReference type="GO" id="GO:0008837">
    <property type="term" value="F:diaminopimelate epimerase activity"/>
    <property type="evidence" value="ECO:0007669"/>
    <property type="project" value="InterPro"/>
</dbReference>
<evidence type="ECO:0000256" key="1">
    <source>
        <dbReference type="ARBA" id="ARBA00010219"/>
    </source>
</evidence>
<dbReference type="KEGG" id="noa:BKM31_13705"/>
<dbReference type="Gene3D" id="3.10.310.10">
    <property type="entry name" value="Diaminopimelate Epimerase, Chain A, domain 1"/>
    <property type="match status" value="2"/>
</dbReference>
<reference evidence="4" key="1">
    <citation type="journal article" date="2017" name="Med. Chem. Commun.">
        <title>Nonomuraea sp. ATCC 55076 harbours the largest actinomycete chromosome to date and the kistamicin biosynthetic gene cluster.</title>
        <authorList>
            <person name="Nazari B."/>
            <person name="Forneris C.C."/>
            <person name="Gibson M.I."/>
            <person name="Moon K."/>
            <person name="Schramma K.R."/>
            <person name="Seyedsayamdost M.R."/>
        </authorList>
    </citation>
    <scope>NUCLEOTIDE SEQUENCE [LARGE SCALE GENOMIC DNA]</scope>
    <source>
        <strain evidence="4">ATCC 55076</strain>
    </source>
</reference>
<dbReference type="STRING" id="1909395.BKM31_13705"/>
<accession>A0A1U9ZWP8</accession>
<evidence type="ECO:0008006" key="5">
    <source>
        <dbReference type="Google" id="ProtNLM"/>
    </source>
</evidence>
<dbReference type="Proteomes" id="UP000190797">
    <property type="component" value="Chromosome"/>
</dbReference>
<dbReference type="EMBL" id="CP017717">
    <property type="protein sequence ID" value="AQZ62378.1"/>
    <property type="molecule type" value="Genomic_DNA"/>
</dbReference>
<dbReference type="InterPro" id="IPR001653">
    <property type="entry name" value="DAP_epimerase_DapF"/>
</dbReference>
<evidence type="ECO:0000256" key="2">
    <source>
        <dbReference type="ARBA" id="ARBA00023235"/>
    </source>
</evidence>
<organism evidence="3 4">
    <name type="scientific">[Actinomadura] parvosata subsp. kistnae</name>
    <dbReference type="NCBI Taxonomy" id="1909395"/>
    <lineage>
        <taxon>Bacteria</taxon>
        <taxon>Bacillati</taxon>
        <taxon>Actinomycetota</taxon>
        <taxon>Actinomycetes</taxon>
        <taxon>Streptosporangiales</taxon>
        <taxon>Streptosporangiaceae</taxon>
        <taxon>Nonomuraea</taxon>
    </lineage>
</organism>
<dbReference type="PANTHER" id="PTHR31689">
    <property type="entry name" value="DIAMINOPIMELATE EPIMERASE, CHLOROPLASTIC"/>
    <property type="match status" value="1"/>
</dbReference>
<sequence length="355" mass="38499">MIMDILFAKYTSFGNTFLIVDETRTPLAGDEQRADFARWALNGDFGIGGTDNVLYLSKADGGDADYVFRIFEVDGSETLSCGNGLLSTAAALRRTHGGTRWGVLTELPTGRPRLVHIGADEDNGRTWVNMGWTRPTPEELINRSGPPPSDGIDRITGLDVPGVGELSGYLSFSGEPHLALFQGHGLPEELAERLFIDARGAVGRPDGAAVKESVALAHHIGTHVNQAYRDLFPQGVHLNFARVEGRRVEYRTWERAINCETLACGSGTVAMTYVGQRLGLLPEGEITFWPHRCRWYQPDAALTVTTTESGYVVTGRPRLVCVGTVPMTPNASAYQTISNRRSAKDSSHALAAPAG</sequence>
<keyword evidence="4" id="KW-1185">Reference proteome</keyword>
<dbReference type="AlphaFoldDB" id="A0A1U9ZWP8"/>